<dbReference type="InterPro" id="IPR036890">
    <property type="entry name" value="HATPase_C_sf"/>
</dbReference>
<dbReference type="InterPro" id="IPR004358">
    <property type="entry name" value="Sig_transdc_His_kin-like_C"/>
</dbReference>
<dbReference type="Pfam" id="PF02518">
    <property type="entry name" value="HATPase_c"/>
    <property type="match status" value="1"/>
</dbReference>
<dbReference type="RefSeq" id="WP_354636204.1">
    <property type="nucleotide sequence ID" value="NZ_CP159837.1"/>
</dbReference>
<dbReference type="InterPro" id="IPR005467">
    <property type="entry name" value="His_kinase_dom"/>
</dbReference>
<keyword evidence="4" id="KW-0808">Transferase</keyword>
<dbReference type="InterPro" id="IPR036097">
    <property type="entry name" value="HisK_dim/P_sf"/>
</dbReference>
<dbReference type="Pfam" id="PF00512">
    <property type="entry name" value="HisKA"/>
    <property type="match status" value="1"/>
</dbReference>
<evidence type="ECO:0000256" key="4">
    <source>
        <dbReference type="ARBA" id="ARBA00022777"/>
    </source>
</evidence>
<dbReference type="PROSITE" id="PS50109">
    <property type="entry name" value="HIS_KIN"/>
    <property type="match status" value="1"/>
</dbReference>
<gene>
    <name evidence="7" type="ORF">ABWT76_002499</name>
</gene>
<organism evidence="7">
    <name type="scientific">Planktothricoides raciborskii GIHE-MW2</name>
    <dbReference type="NCBI Taxonomy" id="2792601"/>
    <lineage>
        <taxon>Bacteria</taxon>
        <taxon>Bacillati</taxon>
        <taxon>Cyanobacteriota</taxon>
        <taxon>Cyanophyceae</taxon>
        <taxon>Oscillatoriophycideae</taxon>
        <taxon>Oscillatoriales</taxon>
        <taxon>Oscillatoriaceae</taxon>
        <taxon>Planktothricoides</taxon>
    </lineage>
</organism>
<evidence type="ECO:0000259" key="6">
    <source>
        <dbReference type="PROSITE" id="PS50109"/>
    </source>
</evidence>
<dbReference type="PRINTS" id="PR00344">
    <property type="entry name" value="BCTRLSENSOR"/>
</dbReference>
<evidence type="ECO:0000256" key="5">
    <source>
        <dbReference type="ARBA" id="ARBA00023012"/>
    </source>
</evidence>
<dbReference type="PANTHER" id="PTHR43065">
    <property type="entry name" value="SENSOR HISTIDINE KINASE"/>
    <property type="match status" value="1"/>
</dbReference>
<dbReference type="Gene3D" id="3.30.565.10">
    <property type="entry name" value="Histidine kinase-like ATPase, C-terminal domain"/>
    <property type="match status" value="1"/>
</dbReference>
<keyword evidence="5" id="KW-0902">Two-component regulatory system</keyword>
<keyword evidence="7" id="KW-0547">Nucleotide-binding</keyword>
<dbReference type="GO" id="GO:0000155">
    <property type="term" value="F:phosphorelay sensor kinase activity"/>
    <property type="evidence" value="ECO:0007669"/>
    <property type="project" value="InterPro"/>
</dbReference>
<dbReference type="InterPro" id="IPR003594">
    <property type="entry name" value="HATPase_dom"/>
</dbReference>
<sequence length="452" mass="51088">MVGLTFPAPCQTYPSPNSHQGAIAPSSPEKELHLDSTIDQLELYDFQIDWEKPGQEVAQVFYSNPLIPGVILSDRNQLVGIISRWKFLEHMSRPYGIELFSRRPLKTLHKFTQSEFFVFPANTLIVMAARRVLQRSPELLNEPIIVELTPGCHRILDVHQLLVAQSQIHELATKVIKEQNKAQLIQTEKLASLGQMVAGIAHEIRNPVQCISGNIGFLVNYIKDLLTLVNTYKQELSTEPEAILNLKEEIEFDFLQEDLPKVMQTLDVATNRLTKIIDGMRNFSHMDGNQSQPANLHECIDSTLLILNNRIRKGIKINKNYTELPEFNCYSGQISQVLMNLIVNALDALMEKVEKPATEDSWQPTIEITTARKIINQNHWISIKIADNGPGIKPEIQQRIFDNFFTTKPVGKGTGLGLAISHQIITEKHRGQLNFTSTLGMGTEFEILLPLT</sequence>
<dbReference type="GO" id="GO:0005524">
    <property type="term" value="F:ATP binding"/>
    <property type="evidence" value="ECO:0007669"/>
    <property type="project" value="UniProtKB-KW"/>
</dbReference>
<feature type="domain" description="Histidine kinase" evidence="6">
    <location>
        <begin position="199"/>
        <end position="452"/>
    </location>
</feature>
<dbReference type="Gene3D" id="1.10.287.130">
    <property type="match status" value="1"/>
</dbReference>
<evidence type="ECO:0000313" key="7">
    <source>
        <dbReference type="EMBL" id="XCM39558.1"/>
    </source>
</evidence>
<accession>A0AAU8JJV6</accession>
<evidence type="ECO:0000256" key="1">
    <source>
        <dbReference type="ARBA" id="ARBA00000085"/>
    </source>
</evidence>
<dbReference type="EC" id="2.7.13.3" evidence="2"/>
<dbReference type="EMBL" id="CP159837">
    <property type="protein sequence ID" value="XCM39558.1"/>
    <property type="molecule type" value="Genomic_DNA"/>
</dbReference>
<dbReference type="SMART" id="SM00387">
    <property type="entry name" value="HATPase_c"/>
    <property type="match status" value="1"/>
</dbReference>
<dbReference type="SUPFAM" id="SSF55874">
    <property type="entry name" value="ATPase domain of HSP90 chaperone/DNA topoisomerase II/histidine kinase"/>
    <property type="match status" value="1"/>
</dbReference>
<dbReference type="PANTHER" id="PTHR43065:SF48">
    <property type="entry name" value="HISTIDINE KINASE"/>
    <property type="match status" value="1"/>
</dbReference>
<comment type="catalytic activity">
    <reaction evidence="1">
        <text>ATP + protein L-histidine = ADP + protein N-phospho-L-histidine.</text>
        <dbReference type="EC" id="2.7.13.3"/>
    </reaction>
</comment>
<evidence type="ECO:0000256" key="3">
    <source>
        <dbReference type="ARBA" id="ARBA00022553"/>
    </source>
</evidence>
<name>A0AAU8JJV6_9CYAN</name>
<reference evidence="7" key="1">
    <citation type="submission" date="2024-07" db="EMBL/GenBank/DDBJ databases">
        <authorList>
            <person name="Kim Y.J."/>
            <person name="Jeong J.Y."/>
        </authorList>
    </citation>
    <scope>NUCLEOTIDE SEQUENCE</scope>
    <source>
        <strain evidence="7">GIHE-MW2</strain>
    </source>
</reference>
<protein>
    <recommendedName>
        <fullName evidence="2">histidine kinase</fullName>
        <ecNumber evidence="2">2.7.13.3</ecNumber>
    </recommendedName>
</protein>
<dbReference type="InterPro" id="IPR003661">
    <property type="entry name" value="HisK_dim/P_dom"/>
</dbReference>
<keyword evidence="4" id="KW-0418">Kinase</keyword>
<dbReference type="SUPFAM" id="SSF47384">
    <property type="entry name" value="Homodimeric domain of signal transducing histidine kinase"/>
    <property type="match status" value="1"/>
</dbReference>
<keyword evidence="7" id="KW-0067">ATP-binding</keyword>
<evidence type="ECO:0000256" key="2">
    <source>
        <dbReference type="ARBA" id="ARBA00012438"/>
    </source>
</evidence>
<dbReference type="CDD" id="cd00082">
    <property type="entry name" value="HisKA"/>
    <property type="match status" value="1"/>
</dbReference>
<proteinExistence type="predicted"/>
<keyword evidence="3" id="KW-0597">Phosphoprotein</keyword>
<dbReference type="AlphaFoldDB" id="A0AAU8JJV6"/>